<comment type="caution">
    <text evidence="1">The sequence shown here is derived from an EMBL/GenBank/DDBJ whole genome shotgun (WGS) entry which is preliminary data.</text>
</comment>
<reference evidence="1" key="1">
    <citation type="submission" date="2021-01" db="EMBL/GenBank/DDBJ databases">
        <title>Whole genome shotgun sequence of Virgisporangium ochraceum NBRC 16418.</title>
        <authorList>
            <person name="Komaki H."/>
            <person name="Tamura T."/>
        </authorList>
    </citation>
    <scope>NUCLEOTIDE SEQUENCE</scope>
    <source>
        <strain evidence="1">NBRC 16418</strain>
    </source>
</reference>
<organism evidence="1 2">
    <name type="scientific">Virgisporangium ochraceum</name>
    <dbReference type="NCBI Taxonomy" id="65505"/>
    <lineage>
        <taxon>Bacteria</taxon>
        <taxon>Bacillati</taxon>
        <taxon>Actinomycetota</taxon>
        <taxon>Actinomycetes</taxon>
        <taxon>Micromonosporales</taxon>
        <taxon>Micromonosporaceae</taxon>
        <taxon>Virgisporangium</taxon>
    </lineage>
</organism>
<dbReference type="AlphaFoldDB" id="A0A8J4ED45"/>
<gene>
    <name evidence="1" type="ORF">Voc01_051150</name>
</gene>
<accession>A0A8J4ED45</accession>
<proteinExistence type="predicted"/>
<sequence>MISGPGLHCVPVGVTVPDMNSFLVLLSQVSAEVAVATDPDDVGPRQALLLALHAGVNAPRDPDNRVPWNRFASTLAEADRELQAGLRDPVDLVTANVPPIDPVDENGEPLRTNVVVLTRQLSDLYDAAAAAGQGAPWRQIVWAKVAQNLADAADDLE</sequence>
<keyword evidence="2" id="KW-1185">Reference proteome</keyword>
<dbReference type="Proteomes" id="UP000635606">
    <property type="component" value="Unassembled WGS sequence"/>
</dbReference>
<name>A0A8J4ED45_9ACTN</name>
<protein>
    <submittedName>
        <fullName evidence="1">Uncharacterized protein</fullName>
    </submittedName>
</protein>
<dbReference type="EMBL" id="BOPH01000073">
    <property type="protein sequence ID" value="GIJ70198.1"/>
    <property type="molecule type" value="Genomic_DNA"/>
</dbReference>
<evidence type="ECO:0000313" key="2">
    <source>
        <dbReference type="Proteomes" id="UP000635606"/>
    </source>
</evidence>
<evidence type="ECO:0000313" key="1">
    <source>
        <dbReference type="EMBL" id="GIJ70198.1"/>
    </source>
</evidence>